<proteinExistence type="inferred from homology"/>
<protein>
    <recommendedName>
        <fullName evidence="2">Protein-L-isoaspartate O-methyltransferase</fullName>
    </recommendedName>
    <alternativeName>
        <fullName evidence="3">Protein L-isoaspartyl methyltransferase</fullName>
    </alternativeName>
</protein>
<reference evidence="4" key="1">
    <citation type="submission" date="2023-07" db="EMBL/GenBank/DDBJ databases">
        <title>Brevundimonas soil sp. nov., isolated from the soil of chemical plant.</title>
        <authorList>
            <person name="Wu N."/>
        </authorList>
    </citation>
    <scope>NUCLEOTIDE SEQUENCE</scope>
    <source>
        <strain evidence="4">XZ-24</strain>
    </source>
</reference>
<dbReference type="PANTHER" id="PTHR11579:SF18">
    <property type="entry name" value="PROTEIN-L-ISOASPARTATE O-METHYLTRANSFERASE"/>
    <property type="match status" value="1"/>
</dbReference>
<gene>
    <name evidence="4" type="ORF">Q0812_09810</name>
</gene>
<dbReference type="Gene3D" id="3.40.50.150">
    <property type="entry name" value="Vaccinia Virus protein VP39"/>
    <property type="match status" value="1"/>
</dbReference>
<dbReference type="RefSeq" id="WP_302110155.1">
    <property type="nucleotide sequence ID" value="NZ_JAUKTR010000004.1"/>
</dbReference>
<organism evidence="4 5">
    <name type="scientific">Peiella sedimenti</name>
    <dbReference type="NCBI Taxonomy" id="3061083"/>
    <lineage>
        <taxon>Bacteria</taxon>
        <taxon>Pseudomonadati</taxon>
        <taxon>Pseudomonadota</taxon>
        <taxon>Alphaproteobacteria</taxon>
        <taxon>Caulobacterales</taxon>
        <taxon>Caulobacteraceae</taxon>
        <taxon>Peiella</taxon>
    </lineage>
</organism>
<evidence type="ECO:0000256" key="2">
    <source>
        <dbReference type="ARBA" id="ARBA00013346"/>
    </source>
</evidence>
<evidence type="ECO:0000256" key="3">
    <source>
        <dbReference type="ARBA" id="ARBA00030757"/>
    </source>
</evidence>
<evidence type="ECO:0000313" key="4">
    <source>
        <dbReference type="EMBL" id="MDO1559720.1"/>
    </source>
</evidence>
<dbReference type="EMBL" id="JAUKTR010000004">
    <property type="protein sequence ID" value="MDO1559720.1"/>
    <property type="molecule type" value="Genomic_DNA"/>
</dbReference>
<dbReference type="PANTHER" id="PTHR11579">
    <property type="entry name" value="PROTEIN-L-ISOASPARTATE O-METHYLTRANSFERASE"/>
    <property type="match status" value="1"/>
</dbReference>
<comment type="similarity">
    <text evidence="1">Belongs to the methyltransferase superfamily. L-isoaspartyl/D-aspartyl protein methyltransferase family.</text>
</comment>
<sequence length="209" mass="22150">MDFVSARLNMVDSQVRTADVTDTAIHRAMRTVHRERLVPADRAFAAYSDREVPIGPGRVLLAPRDLGKLLQAMAPQSGEKALAIAAPYAAAVLAEMGLSVTAQEPDGHVPGFARGPLSEAGVAITEAPLNQPAGQGFDLIIVEGAVSETPQAWIDALGEGGRLGVVERNGPVGKARLFLKTAHGVSHRELFDATPQTLAGFEKRPTFQL</sequence>
<dbReference type="InterPro" id="IPR000682">
    <property type="entry name" value="PCMT"/>
</dbReference>
<comment type="caution">
    <text evidence="4">The sequence shown here is derived from an EMBL/GenBank/DDBJ whole genome shotgun (WGS) entry which is preliminary data.</text>
</comment>
<dbReference type="Pfam" id="PF01135">
    <property type="entry name" value="PCMT"/>
    <property type="match status" value="1"/>
</dbReference>
<dbReference type="SUPFAM" id="SSF53335">
    <property type="entry name" value="S-adenosyl-L-methionine-dependent methyltransferases"/>
    <property type="match status" value="1"/>
</dbReference>
<keyword evidence="5" id="KW-1185">Reference proteome</keyword>
<accession>A0ABT8SMC7</accession>
<dbReference type="Proteomes" id="UP001169063">
    <property type="component" value="Unassembled WGS sequence"/>
</dbReference>
<name>A0ABT8SMC7_9CAUL</name>
<evidence type="ECO:0000256" key="1">
    <source>
        <dbReference type="ARBA" id="ARBA00005369"/>
    </source>
</evidence>
<dbReference type="InterPro" id="IPR029063">
    <property type="entry name" value="SAM-dependent_MTases_sf"/>
</dbReference>
<evidence type="ECO:0000313" key="5">
    <source>
        <dbReference type="Proteomes" id="UP001169063"/>
    </source>
</evidence>